<dbReference type="EMBL" id="JACARY010000048">
    <property type="protein sequence ID" value="NWD97087.1"/>
    <property type="molecule type" value="Genomic_DNA"/>
</dbReference>
<organism evidence="2 3">
    <name type="scientific">Pseudomonas reactans</name>
    <dbReference type="NCBI Taxonomy" id="117680"/>
    <lineage>
        <taxon>Bacteria</taxon>
        <taxon>Pseudomonadati</taxon>
        <taxon>Pseudomonadota</taxon>
        <taxon>Gammaproteobacteria</taxon>
        <taxon>Pseudomonadales</taxon>
        <taxon>Pseudomonadaceae</taxon>
        <taxon>Pseudomonas</taxon>
    </lineage>
</organism>
<evidence type="ECO:0000313" key="2">
    <source>
        <dbReference type="EMBL" id="NWD97087.1"/>
    </source>
</evidence>
<sequence length="255" mass="28457">MTSIHSQLPTRSLPDYSTTRSRHENAPTGTAQHVQGNSAAPLNAKMHDEMYVEMYNALQQLKPPPTLDAIRAQVPDDAWNAKQGQPSYGLDELLQTPLAKEMGLKLREEFGDFFPGKSELSWAGTALTVLLTKGVHGDPGEIAGFDFNSRGQTPSDTKATNMFSRLKQHLVDTGRTTPELADAATYVLLWQSAPEYLLKEIPADVDRFSLRWDQVSRKVSELSEVDDQAPLSKSYDDVLDILDPQRVDDRKNQFI</sequence>
<reference evidence="2 3" key="1">
    <citation type="submission" date="2020-04" db="EMBL/GenBank/DDBJ databases">
        <title>Molecular characterization of pseudomonads from Agaricus bisporus reveal novel blotch 2 pathogens in Western Europe.</title>
        <authorList>
            <person name="Taparia T."/>
            <person name="Krijger M."/>
            <person name="Haynes E."/>
            <person name="Elpinstone J.G."/>
            <person name="Noble R."/>
            <person name="Van Der Wolf J."/>
        </authorList>
    </citation>
    <scope>NUCLEOTIDE SEQUENCE [LARGE SCALE GENOMIC DNA]</scope>
    <source>
        <strain evidence="2 3">P7774</strain>
    </source>
</reference>
<proteinExistence type="predicted"/>
<protein>
    <submittedName>
        <fullName evidence="2">Uncharacterized protein</fullName>
    </submittedName>
</protein>
<name>A0ABX2QZ48_9PSED</name>
<dbReference type="Proteomes" id="UP000572863">
    <property type="component" value="Unassembled WGS sequence"/>
</dbReference>
<feature type="compositionally biased region" description="Polar residues" evidence="1">
    <location>
        <begin position="1"/>
        <end position="19"/>
    </location>
</feature>
<accession>A0ABX2QZ48</accession>
<keyword evidence="3" id="KW-1185">Reference proteome</keyword>
<evidence type="ECO:0000256" key="1">
    <source>
        <dbReference type="SAM" id="MobiDB-lite"/>
    </source>
</evidence>
<feature type="compositionally biased region" description="Polar residues" evidence="1">
    <location>
        <begin position="27"/>
        <end position="38"/>
    </location>
</feature>
<gene>
    <name evidence="2" type="ORF">HX871_21910</name>
</gene>
<feature type="region of interest" description="Disordered" evidence="1">
    <location>
        <begin position="1"/>
        <end position="38"/>
    </location>
</feature>
<evidence type="ECO:0000313" key="3">
    <source>
        <dbReference type="Proteomes" id="UP000572863"/>
    </source>
</evidence>
<comment type="caution">
    <text evidence="2">The sequence shown here is derived from an EMBL/GenBank/DDBJ whole genome shotgun (WGS) entry which is preliminary data.</text>
</comment>
<dbReference type="RefSeq" id="WP_177061055.1">
    <property type="nucleotide sequence ID" value="NZ_JACARY010000048.1"/>
</dbReference>